<organism evidence="2 3">
    <name type="scientific">Lachnoanaerobaculum gingivalis</name>
    <dbReference type="NCBI Taxonomy" id="2490855"/>
    <lineage>
        <taxon>Bacteria</taxon>
        <taxon>Bacillati</taxon>
        <taxon>Bacillota</taxon>
        <taxon>Clostridia</taxon>
        <taxon>Lachnospirales</taxon>
        <taxon>Lachnospiraceae</taxon>
        <taxon>Lachnoanaerobaculum</taxon>
    </lineage>
</organism>
<comment type="caution">
    <text evidence="2">The sequence shown here is derived from an EMBL/GenBank/DDBJ whole genome shotgun (WGS) entry which is preliminary data.</text>
</comment>
<dbReference type="Proteomes" id="UP000272490">
    <property type="component" value="Unassembled WGS sequence"/>
</dbReference>
<dbReference type="InterPro" id="IPR001173">
    <property type="entry name" value="Glyco_trans_2-like"/>
</dbReference>
<name>A0A3P3QVN0_9FIRM</name>
<proteinExistence type="predicted"/>
<dbReference type="GO" id="GO:0016740">
    <property type="term" value="F:transferase activity"/>
    <property type="evidence" value="ECO:0007669"/>
    <property type="project" value="UniProtKB-KW"/>
</dbReference>
<gene>
    <name evidence="2" type="ORF">EHV10_09870</name>
</gene>
<dbReference type="AlphaFoldDB" id="A0A3P3QVN0"/>
<evidence type="ECO:0000259" key="1">
    <source>
        <dbReference type="Pfam" id="PF00535"/>
    </source>
</evidence>
<accession>A0A3P3QVN0</accession>
<dbReference type="EMBL" id="RRCO01000004">
    <property type="protein sequence ID" value="RRJ25194.1"/>
    <property type="molecule type" value="Genomic_DNA"/>
</dbReference>
<sequence length="264" mass="30629">MKHTFVICAYKESPYLESCIKSLKAQIVKSDIKIATSTPNDHIYNIAKKYNIDVFVNDNKKPENVSNIGFDWQFAYNTAQTELVTIAHQDDIYLKNYTKDLLKYKKKYPDMTLFTTSSITLKNGKIKQFGKVEIVKKILRLPLRVNALNNISFVKRLAITFGNPIIAPSCAYDKRLCPKDLFISELKFALDWECLLKLSKLEGRIVLSERPGICYRIHDEATTKKSIMDNSRQMEESIMFDILLPKPFADIYKKIYQNSYNAYF</sequence>
<evidence type="ECO:0000313" key="2">
    <source>
        <dbReference type="EMBL" id="RRJ25194.1"/>
    </source>
</evidence>
<protein>
    <submittedName>
        <fullName evidence="2">Glycosyltransferase family 2 protein</fullName>
    </submittedName>
</protein>
<evidence type="ECO:0000313" key="3">
    <source>
        <dbReference type="Proteomes" id="UP000272490"/>
    </source>
</evidence>
<dbReference type="Pfam" id="PF00535">
    <property type="entry name" value="Glycos_transf_2"/>
    <property type="match status" value="1"/>
</dbReference>
<dbReference type="OrthoDB" id="5986178at2"/>
<keyword evidence="3" id="KW-1185">Reference proteome</keyword>
<dbReference type="CDD" id="cd00761">
    <property type="entry name" value="Glyco_tranf_GTA_type"/>
    <property type="match status" value="1"/>
</dbReference>
<dbReference type="InterPro" id="IPR029044">
    <property type="entry name" value="Nucleotide-diphossugar_trans"/>
</dbReference>
<dbReference type="SUPFAM" id="SSF53448">
    <property type="entry name" value="Nucleotide-diphospho-sugar transferases"/>
    <property type="match status" value="1"/>
</dbReference>
<reference evidence="2 3" key="1">
    <citation type="submission" date="2018-11" db="EMBL/GenBank/DDBJ databases">
        <title>Genome sequencing of Lachnoanaerobaculum sp. KCOM 2030 (= ChDC B114).</title>
        <authorList>
            <person name="Kook J.-K."/>
            <person name="Park S.-N."/>
            <person name="Lim Y.K."/>
        </authorList>
    </citation>
    <scope>NUCLEOTIDE SEQUENCE [LARGE SCALE GENOMIC DNA]</scope>
    <source>
        <strain evidence="2 3">KCOM 2030</strain>
    </source>
</reference>
<keyword evidence="2" id="KW-0808">Transferase</keyword>
<feature type="domain" description="Glycosyltransferase 2-like" evidence="1">
    <location>
        <begin position="5"/>
        <end position="129"/>
    </location>
</feature>
<dbReference type="RefSeq" id="WP_128674505.1">
    <property type="nucleotide sequence ID" value="NZ_RRCO01000004.1"/>
</dbReference>
<dbReference type="Gene3D" id="3.90.550.10">
    <property type="entry name" value="Spore Coat Polysaccharide Biosynthesis Protein SpsA, Chain A"/>
    <property type="match status" value="1"/>
</dbReference>